<proteinExistence type="predicted"/>
<evidence type="ECO:0000313" key="2">
    <source>
        <dbReference type="EMBL" id="ACU69493.1"/>
    </source>
</evidence>
<protein>
    <submittedName>
        <fullName evidence="2">Uncharacterized protein</fullName>
    </submittedName>
</protein>
<dbReference type="InParanoid" id="C7PXE2"/>
<dbReference type="eggNOG" id="ENOG5034C07">
    <property type="taxonomic scope" value="Bacteria"/>
</dbReference>
<reference evidence="2 3" key="1">
    <citation type="journal article" date="2009" name="Stand. Genomic Sci.">
        <title>Complete genome sequence of Catenulispora acidiphila type strain (ID 139908).</title>
        <authorList>
            <person name="Copeland A."/>
            <person name="Lapidus A."/>
            <person name="Glavina Del Rio T."/>
            <person name="Nolan M."/>
            <person name="Lucas S."/>
            <person name="Chen F."/>
            <person name="Tice H."/>
            <person name="Cheng J.F."/>
            <person name="Bruce D."/>
            <person name="Goodwin L."/>
            <person name="Pitluck S."/>
            <person name="Mikhailova N."/>
            <person name="Pati A."/>
            <person name="Ivanova N."/>
            <person name="Mavromatis K."/>
            <person name="Chen A."/>
            <person name="Palaniappan K."/>
            <person name="Chain P."/>
            <person name="Land M."/>
            <person name="Hauser L."/>
            <person name="Chang Y.J."/>
            <person name="Jeffries C.D."/>
            <person name="Chertkov O."/>
            <person name="Brettin T."/>
            <person name="Detter J.C."/>
            <person name="Han C."/>
            <person name="Ali Z."/>
            <person name="Tindall B.J."/>
            <person name="Goker M."/>
            <person name="Bristow J."/>
            <person name="Eisen J.A."/>
            <person name="Markowitz V."/>
            <person name="Hugenholtz P."/>
            <person name="Kyrpides N.C."/>
            <person name="Klenk H.P."/>
        </authorList>
    </citation>
    <scope>NUCLEOTIDE SEQUENCE [LARGE SCALE GENOMIC DNA]</scope>
    <source>
        <strain evidence="3">DSM 44928 / JCM 14897 / NBRC 102108 / NRRL B-24433 / ID139908</strain>
    </source>
</reference>
<dbReference type="EMBL" id="CP001700">
    <property type="protein sequence ID" value="ACU69493.1"/>
    <property type="molecule type" value="Genomic_DNA"/>
</dbReference>
<sequence length="170" mass="18994">MADDHLISEDETRRIAEAFVAGASWLGKPAWGKTGTGLLGAWHAPGWYPEDEERDFGGQEGSWSWAVKTVDPSGQKQVLSHEKVLEGVRGLVFGETDDPLDQLAIRKLKQWFTEPAAERHKLTLDDALSSRVCQQALFGRKVFPVGDEVSWSDKKPDWFEDQRPTAEDAS</sequence>
<dbReference type="AlphaFoldDB" id="C7PXE2"/>
<name>C7PXE2_CATAD</name>
<feature type="region of interest" description="Disordered" evidence="1">
    <location>
        <begin position="147"/>
        <end position="170"/>
    </location>
</feature>
<dbReference type="RefSeq" id="WP_012784788.1">
    <property type="nucleotide sequence ID" value="NC_013131.1"/>
</dbReference>
<accession>C7PXE2</accession>
<organism evidence="2 3">
    <name type="scientific">Catenulispora acidiphila (strain DSM 44928 / JCM 14897 / NBRC 102108 / NRRL B-24433 / ID139908)</name>
    <dbReference type="NCBI Taxonomy" id="479433"/>
    <lineage>
        <taxon>Bacteria</taxon>
        <taxon>Bacillati</taxon>
        <taxon>Actinomycetota</taxon>
        <taxon>Actinomycetes</taxon>
        <taxon>Catenulisporales</taxon>
        <taxon>Catenulisporaceae</taxon>
        <taxon>Catenulispora</taxon>
    </lineage>
</organism>
<feature type="compositionally biased region" description="Basic and acidic residues" evidence="1">
    <location>
        <begin position="151"/>
        <end position="170"/>
    </location>
</feature>
<keyword evidence="3" id="KW-1185">Reference proteome</keyword>
<dbReference type="KEGG" id="cai:Caci_0556"/>
<dbReference type="Proteomes" id="UP000000851">
    <property type="component" value="Chromosome"/>
</dbReference>
<evidence type="ECO:0000313" key="3">
    <source>
        <dbReference type="Proteomes" id="UP000000851"/>
    </source>
</evidence>
<gene>
    <name evidence="2" type="ordered locus">Caci_0556</name>
</gene>
<evidence type="ECO:0000256" key="1">
    <source>
        <dbReference type="SAM" id="MobiDB-lite"/>
    </source>
</evidence>
<dbReference type="OrthoDB" id="4260255at2"/>
<dbReference type="HOGENOM" id="CLU_1567876_0_0_11"/>